<sequence>MNHADLIARLEAASGPDRELDCALAIAVDGFVIDANESNRYGEPHYCFRHADGTYRMPGQAGDMLVPRYTASIDAAIALAERVLPEGLARLLFVRNSTPTKAGFDWPEKSKILYFEGATPAIALCIAILKAKEASNG</sequence>
<organism evidence="1 2">
    <name type="scientific">Phyllobacterium leguminum</name>
    <dbReference type="NCBI Taxonomy" id="314237"/>
    <lineage>
        <taxon>Bacteria</taxon>
        <taxon>Pseudomonadati</taxon>
        <taxon>Pseudomonadota</taxon>
        <taxon>Alphaproteobacteria</taxon>
        <taxon>Hyphomicrobiales</taxon>
        <taxon>Phyllobacteriaceae</taxon>
        <taxon>Phyllobacterium</taxon>
    </lineage>
</organism>
<dbReference type="Proteomes" id="UP000247454">
    <property type="component" value="Unassembled WGS sequence"/>
</dbReference>
<evidence type="ECO:0008006" key="3">
    <source>
        <dbReference type="Google" id="ProtNLM"/>
    </source>
</evidence>
<accession>A0A318T4C3</accession>
<dbReference type="EMBL" id="QJTF01000003">
    <property type="protein sequence ID" value="PYE89652.1"/>
    <property type="molecule type" value="Genomic_DNA"/>
</dbReference>
<comment type="caution">
    <text evidence="1">The sequence shown here is derived from an EMBL/GenBank/DDBJ whole genome shotgun (WGS) entry which is preliminary data.</text>
</comment>
<evidence type="ECO:0000313" key="2">
    <source>
        <dbReference type="Proteomes" id="UP000247454"/>
    </source>
</evidence>
<gene>
    <name evidence="1" type="ORF">C7477_103160</name>
</gene>
<name>A0A318T4C3_9HYPH</name>
<keyword evidence="2" id="KW-1185">Reference proteome</keyword>
<evidence type="ECO:0000313" key="1">
    <source>
        <dbReference type="EMBL" id="PYE89652.1"/>
    </source>
</evidence>
<protein>
    <recommendedName>
        <fullName evidence="3">Phage ABA sandwich domain-containing protein</fullName>
    </recommendedName>
</protein>
<dbReference type="AlphaFoldDB" id="A0A318T4C3"/>
<reference evidence="1 2" key="1">
    <citation type="submission" date="2018-06" db="EMBL/GenBank/DDBJ databases">
        <title>Genomic Encyclopedia of Type Strains, Phase III (KMG-III): the genomes of soil and plant-associated and newly described type strains.</title>
        <authorList>
            <person name="Whitman W."/>
        </authorList>
    </citation>
    <scope>NUCLEOTIDE SEQUENCE [LARGE SCALE GENOMIC DNA]</scope>
    <source>
        <strain evidence="1 2">ORS 1419</strain>
    </source>
</reference>
<proteinExistence type="predicted"/>